<keyword evidence="2" id="KW-1185">Reference proteome</keyword>
<protein>
    <submittedName>
        <fullName evidence="1">DUF3231 family protein</fullName>
    </submittedName>
</protein>
<name>A0ABY4H9L0_9BACI</name>
<dbReference type="InterPro" id="IPR012347">
    <property type="entry name" value="Ferritin-like"/>
</dbReference>
<organism evidence="1 2">
    <name type="scientific">Halobacillus amylolyticus</name>
    <dbReference type="NCBI Taxonomy" id="2932259"/>
    <lineage>
        <taxon>Bacteria</taxon>
        <taxon>Bacillati</taxon>
        <taxon>Bacillota</taxon>
        <taxon>Bacilli</taxon>
        <taxon>Bacillales</taxon>
        <taxon>Bacillaceae</taxon>
        <taxon>Halobacillus</taxon>
    </lineage>
</organism>
<reference evidence="1" key="1">
    <citation type="submission" date="2022-04" db="EMBL/GenBank/DDBJ databases">
        <title>Halobacillus sp. isolated from saltern.</title>
        <authorList>
            <person name="Won M."/>
            <person name="Lee C.-M."/>
            <person name="Woen H.-Y."/>
            <person name="Kwon S.-W."/>
        </authorList>
    </citation>
    <scope>NUCLEOTIDE SEQUENCE</scope>
    <source>
        <strain evidence="1">SSHM10-5</strain>
    </source>
</reference>
<gene>
    <name evidence="1" type="ORF">MUO15_17580</name>
</gene>
<dbReference type="Gene3D" id="1.20.1260.10">
    <property type="match status" value="1"/>
</dbReference>
<sequence length="183" mass="20107">MTRAIEAITSVVRSLVDDEPKPPLHVGEVMALWTALASFQEAHYLYEAGLNTTQDPDLKQAVQGALDASKKDSKMIKDFLKKEGVPLPAVSEEKPKSNPNDIPPGVKMTDSELANTISIKLAAVISFCGTSIAQCIRSDVGIMFLEVQAEVLKLNATFKEQMKKKGWLKIPPYYYPSGRPDQS</sequence>
<dbReference type="EMBL" id="CP095075">
    <property type="protein sequence ID" value="UOR11384.1"/>
    <property type="molecule type" value="Genomic_DNA"/>
</dbReference>
<dbReference type="Proteomes" id="UP000830326">
    <property type="component" value="Chromosome"/>
</dbReference>
<dbReference type="Pfam" id="PF11553">
    <property type="entry name" value="DUF3231"/>
    <property type="match status" value="1"/>
</dbReference>
<dbReference type="RefSeq" id="WP_245031335.1">
    <property type="nucleotide sequence ID" value="NZ_CP095075.1"/>
</dbReference>
<evidence type="ECO:0000313" key="2">
    <source>
        <dbReference type="Proteomes" id="UP000830326"/>
    </source>
</evidence>
<proteinExistence type="predicted"/>
<evidence type="ECO:0000313" key="1">
    <source>
        <dbReference type="EMBL" id="UOR11384.1"/>
    </source>
</evidence>
<dbReference type="InterPro" id="IPR021617">
    <property type="entry name" value="DUF3231"/>
</dbReference>
<accession>A0ABY4H9L0</accession>